<comment type="caution">
    <text evidence="1">The sequence shown here is derived from an EMBL/GenBank/DDBJ whole genome shotgun (WGS) entry which is preliminary data.</text>
</comment>
<proteinExistence type="predicted"/>
<evidence type="ECO:0000313" key="1">
    <source>
        <dbReference type="EMBL" id="MDM3929850.1"/>
    </source>
</evidence>
<gene>
    <name evidence="1" type="ORF">QRB35_28120</name>
</gene>
<accession>A0ABT7P9L1</accession>
<evidence type="ECO:0000313" key="2">
    <source>
        <dbReference type="Proteomes" id="UP001529272"/>
    </source>
</evidence>
<name>A0ABT7P9L1_MYCIT</name>
<organism evidence="1 2">
    <name type="scientific">Mycobacterium intracellulare subsp. chimaera</name>
    <dbReference type="NCBI Taxonomy" id="222805"/>
    <lineage>
        <taxon>Bacteria</taxon>
        <taxon>Bacillati</taxon>
        <taxon>Actinomycetota</taxon>
        <taxon>Actinomycetes</taxon>
        <taxon>Mycobacteriales</taxon>
        <taxon>Mycobacteriaceae</taxon>
        <taxon>Mycobacterium</taxon>
        <taxon>Mycobacterium avium complex (MAC)</taxon>
    </lineage>
</organism>
<sequence>MASYETQAAQAAALEKLQPFGPTLSHAVTDFGPIPGDALAALIGAYAARFAHFEIAYELGVTSDQLVARLHQEAVRVVGVSHAREGDLILEWDGRPATLVVRRAFGPLPGGESRCLGIEHPSTSWVYNLWENSDIRDPDQAELLLLRGP</sequence>
<dbReference type="EMBL" id="JASZZX010000048">
    <property type="protein sequence ID" value="MDM3929850.1"/>
    <property type="molecule type" value="Genomic_DNA"/>
</dbReference>
<protein>
    <submittedName>
        <fullName evidence="1">Uncharacterized protein</fullName>
    </submittedName>
</protein>
<keyword evidence="2" id="KW-1185">Reference proteome</keyword>
<dbReference type="Proteomes" id="UP001529272">
    <property type="component" value="Unassembled WGS sequence"/>
</dbReference>
<reference evidence="1" key="2">
    <citation type="submission" date="2023-06" db="EMBL/GenBank/DDBJ databases">
        <authorList>
            <person name="Spilker T."/>
        </authorList>
    </citation>
    <scope>NUCLEOTIDE SEQUENCE</scope>
    <source>
        <strain evidence="1">FLAC1071</strain>
    </source>
</reference>
<dbReference type="RefSeq" id="WP_069954283.1">
    <property type="nucleotide sequence ID" value="NZ_CP012886.2"/>
</dbReference>
<reference evidence="1" key="1">
    <citation type="submission" date="2023-06" db="EMBL/GenBank/DDBJ databases">
        <title>Itaconate inhibition of nontuberculous mycobacteria.</title>
        <authorList>
            <person name="Breen P."/>
            <person name="Zimbric M."/>
            <person name="Caverly L."/>
        </authorList>
    </citation>
    <scope>NUCLEOTIDE SEQUENCE</scope>
    <source>
        <strain evidence="1">FLAC1071</strain>
    </source>
</reference>